<dbReference type="Gene3D" id="3.40.91.30">
    <property type="match status" value="1"/>
</dbReference>
<proteinExistence type="predicted"/>
<dbReference type="AlphaFoldDB" id="A0A432VA94"/>
<dbReference type="Proteomes" id="UP000281647">
    <property type="component" value="Unassembled WGS sequence"/>
</dbReference>
<protein>
    <submittedName>
        <fullName evidence="1">Uncharacterized protein</fullName>
    </submittedName>
</protein>
<evidence type="ECO:0000313" key="2">
    <source>
        <dbReference type="Proteomes" id="UP000281647"/>
    </source>
</evidence>
<organism evidence="1 2">
    <name type="scientific">Borborobacter arsenicus</name>
    <dbReference type="NCBI Taxonomy" id="1851146"/>
    <lineage>
        <taxon>Bacteria</taxon>
        <taxon>Pseudomonadati</taxon>
        <taxon>Pseudomonadota</taxon>
        <taxon>Alphaproteobacteria</taxon>
        <taxon>Hyphomicrobiales</taxon>
        <taxon>Phyllobacteriaceae</taxon>
        <taxon>Borborobacter</taxon>
    </lineage>
</organism>
<reference evidence="1 2" key="1">
    <citation type="submission" date="2018-11" db="EMBL/GenBank/DDBJ databases">
        <title>Pseudaminobacter arsenicus sp. nov., an arsenic-resistant bacterium isolated from arsenic-rich aquifers.</title>
        <authorList>
            <person name="Mu Y."/>
        </authorList>
    </citation>
    <scope>NUCLEOTIDE SEQUENCE [LARGE SCALE GENOMIC DNA]</scope>
    <source>
        <strain evidence="1 2">CB3</strain>
    </source>
</reference>
<gene>
    <name evidence="1" type="ORF">EET67_05070</name>
</gene>
<name>A0A432VA94_9HYPH</name>
<evidence type="ECO:0000313" key="1">
    <source>
        <dbReference type="EMBL" id="RUM99013.1"/>
    </source>
</evidence>
<sequence>MQYNIKAIPTTYAGVNFRSRLEARWAAFFDLCGWKWDYEPFDLEGWAPDFRLRTKVGPVLCEVKPADLSTFILRQLELEVLEPWPFHEYRKALPYRRSNLVCLLGDTPLTVSERFFPIGFIDGRMPIGCGITFEEYDEALSPSVDAALAWREAGNVVQWTPDNNNLCRRAA</sequence>
<dbReference type="RefSeq" id="WP_128624515.1">
    <property type="nucleotide sequence ID" value="NZ_ML133508.1"/>
</dbReference>
<comment type="caution">
    <text evidence="1">The sequence shown here is derived from an EMBL/GenBank/DDBJ whole genome shotgun (WGS) entry which is preliminary data.</text>
</comment>
<dbReference type="OrthoDB" id="1667101at2"/>
<accession>A0A432VA94</accession>
<dbReference type="EMBL" id="RKST01000003">
    <property type="protein sequence ID" value="RUM99013.1"/>
    <property type="molecule type" value="Genomic_DNA"/>
</dbReference>
<keyword evidence="2" id="KW-1185">Reference proteome</keyword>